<dbReference type="Proteomes" id="UP000298416">
    <property type="component" value="Unassembled WGS sequence"/>
</dbReference>
<accession>A0A8X8W155</accession>
<evidence type="ECO:0000256" key="2">
    <source>
        <dbReference type="ARBA" id="ARBA00022801"/>
    </source>
</evidence>
<reference evidence="3" key="2">
    <citation type="submission" date="2020-08" db="EMBL/GenBank/DDBJ databases">
        <title>Plant Genome Project.</title>
        <authorList>
            <person name="Zhang R.-G."/>
        </authorList>
    </citation>
    <scope>NUCLEOTIDE SEQUENCE</scope>
    <source>
        <strain evidence="3">Huo1</strain>
        <tissue evidence="3">Leaf</tissue>
    </source>
</reference>
<sequence>MLTKSGVNSEEPHSKFGQTTAIICLNDGRPQKISSGTRRLPRYPSVCTWKDQEIMTTAYDVRCGSYWIRTTVSSEPATAHRWVCEMVHIHGHDAYRQGCLLVGLGVQWVSRHAATLQLCAGSSCLIFQLHHADHCPNALRSFLMDQNVIRVALWDHAIWAMLWSSRHALLVGDVRRAAYALMRCGRGATMGQLAEEIMGIPGMRMDEAAAYSDWEDQQLTHQQIQYACHAVFLPFLIAVEIHLWEYFLLTISIHKFG</sequence>
<evidence type="ECO:0000313" key="4">
    <source>
        <dbReference type="Proteomes" id="UP000298416"/>
    </source>
</evidence>
<dbReference type="GO" id="GO:0003676">
    <property type="term" value="F:nucleic acid binding"/>
    <property type="evidence" value="ECO:0007669"/>
    <property type="project" value="InterPro"/>
</dbReference>
<keyword evidence="1" id="KW-0540">Nuclease</keyword>
<dbReference type="GO" id="GO:0005737">
    <property type="term" value="C:cytoplasm"/>
    <property type="evidence" value="ECO:0007669"/>
    <property type="project" value="TreeGrafter"/>
</dbReference>
<dbReference type="EMBL" id="PNBA02000022">
    <property type="protein sequence ID" value="KAG6386150.1"/>
    <property type="molecule type" value="Genomic_DNA"/>
</dbReference>
<dbReference type="SUPFAM" id="SSF53098">
    <property type="entry name" value="Ribonuclease H-like"/>
    <property type="match status" value="1"/>
</dbReference>
<organism evidence="3">
    <name type="scientific">Salvia splendens</name>
    <name type="common">Scarlet sage</name>
    <dbReference type="NCBI Taxonomy" id="180675"/>
    <lineage>
        <taxon>Eukaryota</taxon>
        <taxon>Viridiplantae</taxon>
        <taxon>Streptophyta</taxon>
        <taxon>Embryophyta</taxon>
        <taxon>Tracheophyta</taxon>
        <taxon>Spermatophyta</taxon>
        <taxon>Magnoliopsida</taxon>
        <taxon>eudicotyledons</taxon>
        <taxon>Gunneridae</taxon>
        <taxon>Pentapetalae</taxon>
        <taxon>asterids</taxon>
        <taxon>lamiids</taxon>
        <taxon>Lamiales</taxon>
        <taxon>Lamiaceae</taxon>
        <taxon>Nepetoideae</taxon>
        <taxon>Mentheae</taxon>
        <taxon>Salviinae</taxon>
        <taxon>Salvia</taxon>
        <taxon>Salvia subgen. Calosphace</taxon>
        <taxon>core Calosphace</taxon>
    </lineage>
</organism>
<comment type="caution">
    <text evidence="3">The sequence shown here is derived from an EMBL/GenBank/DDBJ whole genome shotgun (WGS) entry which is preliminary data.</text>
</comment>
<dbReference type="InterPro" id="IPR012337">
    <property type="entry name" value="RNaseH-like_sf"/>
</dbReference>
<gene>
    <name evidence="3" type="ORF">SASPL_155041</name>
</gene>
<dbReference type="Gene3D" id="3.30.420.10">
    <property type="entry name" value="Ribonuclease H-like superfamily/Ribonuclease H"/>
    <property type="match status" value="1"/>
</dbReference>
<keyword evidence="4" id="KW-1185">Reference proteome</keyword>
<name>A0A8X8W155_SALSN</name>
<proteinExistence type="predicted"/>
<dbReference type="GO" id="GO:0005634">
    <property type="term" value="C:nucleus"/>
    <property type="evidence" value="ECO:0007669"/>
    <property type="project" value="TreeGrafter"/>
</dbReference>
<evidence type="ECO:0000256" key="1">
    <source>
        <dbReference type="ARBA" id="ARBA00022722"/>
    </source>
</evidence>
<keyword evidence="2" id="KW-0378">Hydrolase</keyword>
<evidence type="ECO:0008006" key="5">
    <source>
        <dbReference type="Google" id="ProtNLM"/>
    </source>
</evidence>
<dbReference type="InterPro" id="IPR036397">
    <property type="entry name" value="RNaseH_sf"/>
</dbReference>
<dbReference type="PANTHER" id="PTHR13620:SF59">
    <property type="entry name" value="POLYNUCLEOTIDYL TRANSFERASE, RIBONUCLEASE H-LIKE SUPERFAMILY PROTEIN"/>
    <property type="match status" value="1"/>
</dbReference>
<protein>
    <recommendedName>
        <fullName evidence="5">3'-5' exonuclease domain-containing protein</fullName>
    </recommendedName>
</protein>
<evidence type="ECO:0000313" key="3">
    <source>
        <dbReference type="EMBL" id="KAG6386150.1"/>
    </source>
</evidence>
<reference evidence="3" key="1">
    <citation type="submission" date="2018-01" db="EMBL/GenBank/DDBJ databases">
        <authorList>
            <person name="Mao J.F."/>
        </authorList>
    </citation>
    <scope>NUCLEOTIDE SEQUENCE</scope>
    <source>
        <strain evidence="3">Huo1</strain>
        <tissue evidence="3">Leaf</tissue>
    </source>
</reference>
<dbReference type="AlphaFoldDB" id="A0A8X8W155"/>
<dbReference type="PANTHER" id="PTHR13620">
    <property type="entry name" value="3-5 EXONUCLEASE"/>
    <property type="match status" value="1"/>
</dbReference>
<dbReference type="InterPro" id="IPR051132">
    <property type="entry name" value="3-5_Exonuclease_domain"/>
</dbReference>
<dbReference type="GO" id="GO:0008408">
    <property type="term" value="F:3'-5' exonuclease activity"/>
    <property type="evidence" value="ECO:0007669"/>
    <property type="project" value="TreeGrafter"/>
</dbReference>